<dbReference type="Proteomes" id="UP001186118">
    <property type="component" value="Unassembled WGS sequence"/>
</dbReference>
<accession>A0AAE4Q953</accession>
<keyword evidence="1" id="KW-1133">Transmembrane helix</keyword>
<gene>
    <name evidence="2" type="ORF">KB584_09100</name>
</gene>
<feature type="transmembrane region" description="Helical" evidence="1">
    <location>
        <begin position="27"/>
        <end position="50"/>
    </location>
</feature>
<name>A0AAE4Q953_STRCB</name>
<comment type="caution">
    <text evidence="2">The sequence shown here is derived from an EMBL/GenBank/DDBJ whole genome shotgun (WGS) entry which is preliminary data.</text>
</comment>
<organism evidence="2 3">
    <name type="scientific">Streptococcus canis</name>
    <dbReference type="NCBI Taxonomy" id="1329"/>
    <lineage>
        <taxon>Bacteria</taxon>
        <taxon>Bacillati</taxon>
        <taxon>Bacillota</taxon>
        <taxon>Bacilli</taxon>
        <taxon>Lactobacillales</taxon>
        <taxon>Streptococcaceae</taxon>
        <taxon>Streptococcus</taxon>
    </lineage>
</organism>
<keyword evidence="1" id="KW-0812">Transmembrane</keyword>
<sequence length="85" mass="10093">MKQQNRWNKSFFRESVISIKKLRRKPLVALWTILEIAMVILLMVVVGSFFLDQVIYLNRLKLLAFLVIVLIVALCRNVHYMVKYP</sequence>
<proteinExistence type="predicted"/>
<protein>
    <submittedName>
        <fullName evidence="2">Uncharacterized protein</fullName>
    </submittedName>
</protein>
<keyword evidence="1" id="KW-0472">Membrane</keyword>
<feature type="transmembrane region" description="Helical" evidence="1">
    <location>
        <begin position="62"/>
        <end position="82"/>
    </location>
</feature>
<dbReference type="AlphaFoldDB" id="A0AAE4Q953"/>
<evidence type="ECO:0000313" key="3">
    <source>
        <dbReference type="Proteomes" id="UP001186118"/>
    </source>
</evidence>
<evidence type="ECO:0000256" key="1">
    <source>
        <dbReference type="SAM" id="Phobius"/>
    </source>
</evidence>
<reference evidence="2" key="1">
    <citation type="submission" date="2021-04" db="EMBL/GenBank/DDBJ databases">
        <title>Draft genomes of 20 S. canis strains.</title>
        <authorList>
            <person name="Pagnossin D."/>
            <person name="Weir W."/>
            <person name="Smith A."/>
            <person name="Ure R."/>
            <person name="Oravcova K."/>
        </authorList>
    </citation>
    <scope>NUCLEOTIDE SEQUENCE</scope>
    <source>
        <strain evidence="2">284</strain>
    </source>
</reference>
<evidence type="ECO:0000313" key="2">
    <source>
        <dbReference type="EMBL" id="MDV5977607.1"/>
    </source>
</evidence>
<dbReference type="EMBL" id="JAGQEX010000020">
    <property type="protein sequence ID" value="MDV5977607.1"/>
    <property type="molecule type" value="Genomic_DNA"/>
</dbReference>